<dbReference type="Pfam" id="PF03169">
    <property type="entry name" value="OPT"/>
    <property type="match status" value="1"/>
</dbReference>
<keyword evidence="6" id="KW-0472">Membrane</keyword>
<accession>A0A4Z1FYK3</accession>
<evidence type="ECO:0000256" key="5">
    <source>
        <dbReference type="ARBA" id="ARBA00022989"/>
    </source>
</evidence>
<keyword evidence="4" id="KW-0812">Transmembrane</keyword>
<dbReference type="Proteomes" id="UP000297910">
    <property type="component" value="Unassembled WGS sequence"/>
</dbReference>
<dbReference type="InterPro" id="IPR004813">
    <property type="entry name" value="OPT"/>
</dbReference>
<name>A0A4Z1FYK3_9HELO</name>
<keyword evidence="3" id="KW-0813">Transport</keyword>
<gene>
    <name evidence="7" type="ORF">BPAE_0028g00170</name>
</gene>
<comment type="similarity">
    <text evidence="2">Belongs to the oligopeptide OPT transporter family.</text>
</comment>
<organism evidence="7 8">
    <name type="scientific">Botrytis paeoniae</name>
    <dbReference type="NCBI Taxonomy" id="278948"/>
    <lineage>
        <taxon>Eukaryota</taxon>
        <taxon>Fungi</taxon>
        <taxon>Dikarya</taxon>
        <taxon>Ascomycota</taxon>
        <taxon>Pezizomycotina</taxon>
        <taxon>Leotiomycetes</taxon>
        <taxon>Helotiales</taxon>
        <taxon>Sclerotiniaceae</taxon>
        <taxon>Botrytis</taxon>
    </lineage>
</organism>
<sequence>MYFTAFGFNGVQQGQWPVCDLKVAQLVHPSPKATFTAQMLGAAISAIFDYIMMKTIVTNQFHIFTSIERSNIWSGQNVQQ</sequence>
<comment type="caution">
    <text evidence="7">The sequence shown here is derived from an EMBL/GenBank/DDBJ whole genome shotgun (WGS) entry which is preliminary data.</text>
</comment>
<keyword evidence="8" id="KW-1185">Reference proteome</keyword>
<dbReference type="AlphaFoldDB" id="A0A4Z1FYK3"/>
<dbReference type="EMBL" id="PQXI01000028">
    <property type="protein sequence ID" value="TGO28370.1"/>
    <property type="molecule type" value="Genomic_DNA"/>
</dbReference>
<evidence type="ECO:0000313" key="7">
    <source>
        <dbReference type="EMBL" id="TGO28370.1"/>
    </source>
</evidence>
<comment type="subcellular location">
    <subcellularLocation>
        <location evidence="1">Membrane</location>
        <topology evidence="1">Multi-pass membrane protein</topology>
    </subcellularLocation>
</comment>
<evidence type="ECO:0008006" key="9">
    <source>
        <dbReference type="Google" id="ProtNLM"/>
    </source>
</evidence>
<evidence type="ECO:0000256" key="2">
    <source>
        <dbReference type="ARBA" id="ARBA00008807"/>
    </source>
</evidence>
<evidence type="ECO:0000256" key="4">
    <source>
        <dbReference type="ARBA" id="ARBA00022692"/>
    </source>
</evidence>
<protein>
    <recommendedName>
        <fullName evidence="9">SLC26A/SulP transporter domain-containing protein</fullName>
    </recommendedName>
</protein>
<evidence type="ECO:0000256" key="6">
    <source>
        <dbReference type="ARBA" id="ARBA00023136"/>
    </source>
</evidence>
<evidence type="ECO:0000256" key="1">
    <source>
        <dbReference type="ARBA" id="ARBA00004141"/>
    </source>
</evidence>
<dbReference type="GO" id="GO:0016020">
    <property type="term" value="C:membrane"/>
    <property type="evidence" value="ECO:0007669"/>
    <property type="project" value="UniProtKB-SubCell"/>
</dbReference>
<proteinExistence type="inferred from homology"/>
<dbReference type="GO" id="GO:0035673">
    <property type="term" value="F:oligopeptide transmembrane transporter activity"/>
    <property type="evidence" value="ECO:0007669"/>
    <property type="project" value="InterPro"/>
</dbReference>
<evidence type="ECO:0000256" key="3">
    <source>
        <dbReference type="ARBA" id="ARBA00022448"/>
    </source>
</evidence>
<keyword evidence="5" id="KW-1133">Transmembrane helix</keyword>
<reference evidence="7 8" key="1">
    <citation type="submission" date="2017-12" db="EMBL/GenBank/DDBJ databases">
        <title>Comparative genomics of Botrytis spp.</title>
        <authorList>
            <person name="Valero-Jimenez C.A."/>
            <person name="Tapia P."/>
            <person name="Veloso J."/>
            <person name="Silva-Moreno E."/>
            <person name="Staats M."/>
            <person name="Valdes J.H."/>
            <person name="Van Kan J.A.L."/>
        </authorList>
    </citation>
    <scope>NUCLEOTIDE SEQUENCE [LARGE SCALE GENOMIC DNA]</scope>
    <source>
        <strain evidence="7 8">Bp0003</strain>
    </source>
</reference>
<evidence type="ECO:0000313" key="8">
    <source>
        <dbReference type="Proteomes" id="UP000297910"/>
    </source>
</evidence>